<feature type="non-terminal residue" evidence="1">
    <location>
        <position position="114"/>
    </location>
</feature>
<accession>A0AA38P302</accession>
<feature type="non-terminal residue" evidence="1">
    <location>
        <position position="1"/>
    </location>
</feature>
<comment type="caution">
    <text evidence="1">The sequence shown here is derived from an EMBL/GenBank/DDBJ whole genome shotgun (WGS) entry which is preliminary data.</text>
</comment>
<dbReference type="InterPro" id="IPR036397">
    <property type="entry name" value="RNaseH_sf"/>
</dbReference>
<keyword evidence="2" id="KW-1185">Reference proteome</keyword>
<proteinExistence type="predicted"/>
<name>A0AA38P302_9AGAR</name>
<dbReference type="Proteomes" id="UP001163846">
    <property type="component" value="Unassembled WGS sequence"/>
</dbReference>
<reference evidence="1" key="1">
    <citation type="submission" date="2022-08" db="EMBL/GenBank/DDBJ databases">
        <authorList>
            <consortium name="DOE Joint Genome Institute"/>
            <person name="Min B."/>
            <person name="Riley R."/>
            <person name="Sierra-Patev S."/>
            <person name="Naranjo-Ortiz M."/>
            <person name="Looney B."/>
            <person name="Konkel Z."/>
            <person name="Slot J.C."/>
            <person name="Sakamoto Y."/>
            <person name="Steenwyk J.L."/>
            <person name="Rokas A."/>
            <person name="Carro J."/>
            <person name="Camarero S."/>
            <person name="Ferreira P."/>
            <person name="Molpeceres G."/>
            <person name="Ruiz-Duenas F.J."/>
            <person name="Serrano A."/>
            <person name="Henrissat B."/>
            <person name="Drula E."/>
            <person name="Hughes K.W."/>
            <person name="Mata J.L."/>
            <person name="Ishikawa N.K."/>
            <person name="Vargas-Isla R."/>
            <person name="Ushijima S."/>
            <person name="Smith C.A."/>
            <person name="Ahrendt S."/>
            <person name="Andreopoulos W."/>
            <person name="He G."/>
            <person name="Labutti K."/>
            <person name="Lipzen A."/>
            <person name="Ng V."/>
            <person name="Sandor L."/>
            <person name="Barry K."/>
            <person name="Martinez A.T."/>
            <person name="Xiao Y."/>
            <person name="Gibbons J.G."/>
            <person name="Terashima K."/>
            <person name="Hibbett D.S."/>
            <person name="Grigoriev I.V."/>
        </authorList>
    </citation>
    <scope>NUCLEOTIDE SEQUENCE</scope>
    <source>
        <strain evidence="1">TFB9207</strain>
    </source>
</reference>
<evidence type="ECO:0008006" key="3">
    <source>
        <dbReference type="Google" id="ProtNLM"/>
    </source>
</evidence>
<dbReference type="GO" id="GO:0003676">
    <property type="term" value="F:nucleic acid binding"/>
    <property type="evidence" value="ECO:0007669"/>
    <property type="project" value="InterPro"/>
</dbReference>
<evidence type="ECO:0000313" key="2">
    <source>
        <dbReference type="Proteomes" id="UP001163846"/>
    </source>
</evidence>
<dbReference type="SUPFAM" id="SSF53098">
    <property type="entry name" value="Ribonuclease H-like"/>
    <property type="match status" value="1"/>
</dbReference>
<dbReference type="EMBL" id="MU806418">
    <property type="protein sequence ID" value="KAJ3835368.1"/>
    <property type="molecule type" value="Genomic_DNA"/>
</dbReference>
<gene>
    <name evidence="1" type="ORF">F5878DRAFT_492939</name>
</gene>
<dbReference type="Gene3D" id="3.30.420.10">
    <property type="entry name" value="Ribonuclease H-like superfamily/Ribonuclease H"/>
    <property type="match status" value="1"/>
</dbReference>
<dbReference type="InterPro" id="IPR012337">
    <property type="entry name" value="RNaseH-like_sf"/>
</dbReference>
<dbReference type="AlphaFoldDB" id="A0AA38P302"/>
<protein>
    <recommendedName>
        <fullName evidence="3">GAG-pre-integrase domain-containing protein</fullName>
    </recommendedName>
</protein>
<organism evidence="1 2">
    <name type="scientific">Lentinula raphanica</name>
    <dbReference type="NCBI Taxonomy" id="153919"/>
    <lineage>
        <taxon>Eukaryota</taxon>
        <taxon>Fungi</taxon>
        <taxon>Dikarya</taxon>
        <taxon>Basidiomycota</taxon>
        <taxon>Agaricomycotina</taxon>
        <taxon>Agaricomycetes</taxon>
        <taxon>Agaricomycetidae</taxon>
        <taxon>Agaricales</taxon>
        <taxon>Marasmiineae</taxon>
        <taxon>Omphalotaceae</taxon>
        <taxon>Lentinula</taxon>
    </lineage>
</organism>
<evidence type="ECO:0000313" key="1">
    <source>
        <dbReference type="EMBL" id="KAJ3835368.1"/>
    </source>
</evidence>
<sequence>HRRFRHAGITRINRAVNLVTGLEFKDSDIQKCEDCTIANHKRRPFDAEQDVEEDPLERVYVDIFGPTRVSSIGGNLYAMVVIDGGTSKKTSYFLSNRTAETTLQYLNDFKTKAE</sequence>